<keyword evidence="2" id="KW-1185">Reference proteome</keyword>
<organism evidence="1 2">
    <name type="scientific">Streptomyces galilaeus</name>
    <dbReference type="NCBI Taxonomy" id="33899"/>
    <lineage>
        <taxon>Bacteria</taxon>
        <taxon>Bacillati</taxon>
        <taxon>Actinomycetota</taxon>
        <taxon>Actinomycetes</taxon>
        <taxon>Kitasatosporales</taxon>
        <taxon>Streptomycetaceae</taxon>
        <taxon>Streptomyces</taxon>
    </lineage>
</organism>
<accession>A0ABW9IX36</accession>
<name>A0ABW9IX36_STRGJ</name>
<reference evidence="1 2" key="1">
    <citation type="submission" date="2024-12" db="EMBL/GenBank/DDBJ databases">
        <title>Forecasting of Potato common scab and diversities of Pathogenic streptomyces spp. in china.</title>
        <authorList>
            <person name="Handique U."/>
            <person name="Wu J."/>
        </authorList>
    </citation>
    <scope>NUCLEOTIDE SEQUENCE [LARGE SCALE GENOMIC DNA]</scope>
    <source>
        <strain evidence="1 2">ZRIMU1585</strain>
    </source>
</reference>
<gene>
    <name evidence="1" type="ORF">ACKI1S_41380</name>
</gene>
<protein>
    <submittedName>
        <fullName evidence="1">Uncharacterized protein</fullName>
    </submittedName>
</protein>
<dbReference type="EMBL" id="JBJVNE010000030">
    <property type="protein sequence ID" value="MFM9652562.1"/>
    <property type="molecule type" value="Genomic_DNA"/>
</dbReference>
<comment type="caution">
    <text evidence="1">The sequence shown here is derived from an EMBL/GenBank/DDBJ whole genome shotgun (WGS) entry which is preliminary data.</text>
</comment>
<dbReference type="RefSeq" id="WP_369276603.1">
    <property type="nucleotide sequence ID" value="NZ_JBJVMW010000030.1"/>
</dbReference>
<sequence>MGKPAVITALVDLSDPRAHSVFTALPNLFVGKALGIQPAHAEVFYRFAVPAEHIESIVHL</sequence>
<evidence type="ECO:0000313" key="1">
    <source>
        <dbReference type="EMBL" id="MFM9652562.1"/>
    </source>
</evidence>
<proteinExistence type="predicted"/>
<evidence type="ECO:0000313" key="2">
    <source>
        <dbReference type="Proteomes" id="UP001631993"/>
    </source>
</evidence>
<dbReference type="Proteomes" id="UP001631993">
    <property type="component" value="Unassembled WGS sequence"/>
</dbReference>